<dbReference type="GO" id="GO:0046983">
    <property type="term" value="F:protein dimerization activity"/>
    <property type="evidence" value="ECO:0007669"/>
    <property type="project" value="InterPro"/>
</dbReference>
<dbReference type="GO" id="GO:0016020">
    <property type="term" value="C:membrane"/>
    <property type="evidence" value="ECO:0007669"/>
    <property type="project" value="InterPro"/>
</dbReference>
<keyword evidence="9" id="KW-0812">Transmembrane</keyword>
<dbReference type="EMBL" id="PJMW01000001">
    <property type="protein sequence ID" value="PKV98503.1"/>
    <property type="molecule type" value="Genomic_DNA"/>
</dbReference>
<dbReference type="Pfam" id="PF02518">
    <property type="entry name" value="HATPase_c"/>
    <property type="match status" value="1"/>
</dbReference>
<dbReference type="EC" id="2.7.13.3" evidence="2"/>
<dbReference type="PANTHER" id="PTHR24421">
    <property type="entry name" value="NITRATE/NITRITE SENSOR PROTEIN NARX-RELATED"/>
    <property type="match status" value="1"/>
</dbReference>
<dbReference type="PANTHER" id="PTHR24421:SF10">
    <property type="entry name" value="NITRATE_NITRITE SENSOR PROTEIN NARQ"/>
    <property type="match status" value="1"/>
</dbReference>
<evidence type="ECO:0000256" key="6">
    <source>
        <dbReference type="ARBA" id="ARBA00022777"/>
    </source>
</evidence>
<dbReference type="InterPro" id="IPR011712">
    <property type="entry name" value="Sig_transdc_His_kin_sub3_dim/P"/>
</dbReference>
<keyword evidence="8" id="KW-0902">Two-component regulatory system</keyword>
<keyword evidence="9" id="KW-1133">Transmembrane helix</keyword>
<proteinExistence type="predicted"/>
<keyword evidence="5" id="KW-0547">Nucleotide-binding</keyword>
<keyword evidence="12" id="KW-1185">Reference proteome</keyword>
<dbReference type="SUPFAM" id="SSF55874">
    <property type="entry name" value="ATPase domain of HSP90 chaperone/DNA topoisomerase II/histidine kinase"/>
    <property type="match status" value="1"/>
</dbReference>
<reference evidence="11 12" key="1">
    <citation type="submission" date="2017-12" db="EMBL/GenBank/DDBJ databases">
        <title>Sequencing the genomes of 1000 Actinobacteria strains.</title>
        <authorList>
            <person name="Klenk H.-P."/>
        </authorList>
    </citation>
    <scope>NUCLEOTIDE SEQUENCE [LARGE SCALE GENOMIC DNA]</scope>
    <source>
        <strain evidence="11 12">DSM 44489</strain>
    </source>
</reference>
<keyword evidence="4" id="KW-0808">Transferase</keyword>
<feature type="transmembrane region" description="Helical" evidence="9">
    <location>
        <begin position="259"/>
        <end position="277"/>
    </location>
</feature>
<dbReference type="InterPro" id="IPR025828">
    <property type="entry name" value="Put_sensor_dom"/>
</dbReference>
<evidence type="ECO:0000313" key="12">
    <source>
        <dbReference type="Proteomes" id="UP000233766"/>
    </source>
</evidence>
<gene>
    <name evidence="11" type="ORF">ATK86_0523</name>
</gene>
<dbReference type="Pfam" id="PF07730">
    <property type="entry name" value="HisKA_3"/>
    <property type="match status" value="1"/>
</dbReference>
<dbReference type="SMART" id="SM00387">
    <property type="entry name" value="HATPase_c"/>
    <property type="match status" value="1"/>
</dbReference>
<comment type="catalytic activity">
    <reaction evidence="1">
        <text>ATP + protein L-histidine = ADP + protein N-phospho-L-histidine.</text>
        <dbReference type="EC" id="2.7.13.3"/>
    </reaction>
</comment>
<dbReference type="InterPro" id="IPR003594">
    <property type="entry name" value="HATPase_dom"/>
</dbReference>
<evidence type="ECO:0000256" key="8">
    <source>
        <dbReference type="ARBA" id="ARBA00023012"/>
    </source>
</evidence>
<feature type="domain" description="Histidine kinase/HSP90-like ATPase" evidence="10">
    <location>
        <begin position="416"/>
        <end position="512"/>
    </location>
</feature>
<keyword evidence="3" id="KW-0597">Phosphoprotein</keyword>
<evidence type="ECO:0000259" key="10">
    <source>
        <dbReference type="SMART" id="SM00387"/>
    </source>
</evidence>
<dbReference type="InterPro" id="IPR050482">
    <property type="entry name" value="Sensor_HK_TwoCompSys"/>
</dbReference>
<dbReference type="Gene3D" id="1.20.5.1930">
    <property type="match status" value="1"/>
</dbReference>
<evidence type="ECO:0000256" key="5">
    <source>
        <dbReference type="ARBA" id="ARBA00022741"/>
    </source>
</evidence>
<dbReference type="GO" id="GO:0000155">
    <property type="term" value="F:phosphorelay sensor kinase activity"/>
    <property type="evidence" value="ECO:0007669"/>
    <property type="project" value="InterPro"/>
</dbReference>
<sequence length="514" mass="55106">MWLRRIRTRMRTARPVVFTLEHGDGVARYTIDSVGSSIEFPVRCDNDGVMTKTPAEPTLVVDIAGEPTVVLDAAPERPRRRIGPLAAVLRAPFEARTWKELAYLVLSFVLGCVAVCYLFFGFGGGLYMSIFLIGIPVLAAVLLGGRAWGRVYRFLGRGLLGAQVESPPDFTRSSGFFGFLKSAFTDRPSWRAVLFLLAQSVLGVAVGYVVLTVIAMVGFTALSPIPWALLDPVQVDDNGVEHHSLAQFGTFYIDTWPRALALSGIGILLCFALPWLIRALCWVHRMLTVQLLAATPRDRQLAELRASRRAAVDDATATLSRVERDLHDGTQARLVTIAMALGRAEERLAAGGDARDLIADARANAKEALTELRELVRGIHPPALELGLGPALETLTARCAVPVDLRVQIPRRPSPAIEAIAYFSVAELLTNVVKHAHANRATVSVLPDSVRSIAVTVRDNGIGGAPSPGTQTVTGSGLAGLAARALAVDGTLTVDSPAGGPTVVTMILPNEGPR</sequence>
<evidence type="ECO:0000256" key="1">
    <source>
        <dbReference type="ARBA" id="ARBA00000085"/>
    </source>
</evidence>
<dbReference type="GO" id="GO:0005524">
    <property type="term" value="F:ATP binding"/>
    <property type="evidence" value="ECO:0007669"/>
    <property type="project" value="UniProtKB-KW"/>
</dbReference>
<feature type="transmembrane region" description="Helical" evidence="9">
    <location>
        <begin position="193"/>
        <end position="222"/>
    </location>
</feature>
<accession>A0A2N3WXA5</accession>
<feature type="transmembrane region" description="Helical" evidence="9">
    <location>
        <begin position="101"/>
        <end position="120"/>
    </location>
</feature>
<evidence type="ECO:0000256" key="7">
    <source>
        <dbReference type="ARBA" id="ARBA00022840"/>
    </source>
</evidence>
<comment type="caution">
    <text evidence="11">The sequence shown here is derived from an EMBL/GenBank/DDBJ whole genome shotgun (WGS) entry which is preliminary data.</text>
</comment>
<dbReference type="Pfam" id="PF13796">
    <property type="entry name" value="Sensor"/>
    <property type="match status" value="1"/>
</dbReference>
<keyword evidence="9" id="KW-0472">Membrane</keyword>
<keyword evidence="7" id="KW-0067">ATP-binding</keyword>
<evidence type="ECO:0000256" key="2">
    <source>
        <dbReference type="ARBA" id="ARBA00012438"/>
    </source>
</evidence>
<organism evidence="11 12">
    <name type="scientific">Nocardia fluminea</name>
    <dbReference type="NCBI Taxonomy" id="134984"/>
    <lineage>
        <taxon>Bacteria</taxon>
        <taxon>Bacillati</taxon>
        <taxon>Actinomycetota</taxon>
        <taxon>Actinomycetes</taxon>
        <taxon>Mycobacteriales</taxon>
        <taxon>Nocardiaceae</taxon>
        <taxon>Nocardia</taxon>
    </lineage>
</organism>
<evidence type="ECO:0000256" key="4">
    <source>
        <dbReference type="ARBA" id="ARBA00022679"/>
    </source>
</evidence>
<name>A0A2N3WXA5_9NOCA</name>
<evidence type="ECO:0000313" key="11">
    <source>
        <dbReference type="EMBL" id="PKV98503.1"/>
    </source>
</evidence>
<protein>
    <recommendedName>
        <fullName evidence="2">histidine kinase</fullName>
        <ecNumber evidence="2">2.7.13.3</ecNumber>
    </recommendedName>
</protein>
<dbReference type="AlphaFoldDB" id="A0A2N3WXA5"/>
<feature type="transmembrane region" description="Helical" evidence="9">
    <location>
        <begin position="126"/>
        <end position="148"/>
    </location>
</feature>
<dbReference type="Gene3D" id="3.30.565.10">
    <property type="entry name" value="Histidine kinase-like ATPase, C-terminal domain"/>
    <property type="match status" value="1"/>
</dbReference>
<dbReference type="InterPro" id="IPR036890">
    <property type="entry name" value="HATPase_C_sf"/>
</dbReference>
<dbReference type="Proteomes" id="UP000233766">
    <property type="component" value="Unassembled WGS sequence"/>
</dbReference>
<evidence type="ECO:0000256" key="9">
    <source>
        <dbReference type="SAM" id="Phobius"/>
    </source>
</evidence>
<keyword evidence="6 11" id="KW-0418">Kinase</keyword>
<evidence type="ECO:0000256" key="3">
    <source>
        <dbReference type="ARBA" id="ARBA00022553"/>
    </source>
</evidence>